<name>A0ABQ8S7X4_PERAM</name>
<protein>
    <submittedName>
        <fullName evidence="1">Uncharacterized protein</fullName>
    </submittedName>
</protein>
<evidence type="ECO:0000313" key="1">
    <source>
        <dbReference type="EMBL" id="KAJ4429840.1"/>
    </source>
</evidence>
<sequence length="170" mass="18708">MAGLCEGGNEPPGSLKAKPIRFMTAADGDCHHLCKLMVPVRHRWSINDVIGGIRNTVSRADGMAVSSAPESLCLLHGVRDLLNGTTIEPHEAALQRSSLRQRLYQGQCRHMFLGKKSILSLLRTSLNLRGIAQGQFRSSVRSIKPILFHPARSLSITRERCSQSSKVENP</sequence>
<gene>
    <name evidence="1" type="ORF">ANN_22044</name>
</gene>
<organism evidence="1 2">
    <name type="scientific">Periplaneta americana</name>
    <name type="common">American cockroach</name>
    <name type="synonym">Blatta americana</name>
    <dbReference type="NCBI Taxonomy" id="6978"/>
    <lineage>
        <taxon>Eukaryota</taxon>
        <taxon>Metazoa</taxon>
        <taxon>Ecdysozoa</taxon>
        <taxon>Arthropoda</taxon>
        <taxon>Hexapoda</taxon>
        <taxon>Insecta</taxon>
        <taxon>Pterygota</taxon>
        <taxon>Neoptera</taxon>
        <taxon>Polyneoptera</taxon>
        <taxon>Dictyoptera</taxon>
        <taxon>Blattodea</taxon>
        <taxon>Blattoidea</taxon>
        <taxon>Blattidae</taxon>
        <taxon>Blattinae</taxon>
        <taxon>Periplaneta</taxon>
    </lineage>
</organism>
<dbReference type="Proteomes" id="UP001148838">
    <property type="component" value="Unassembled WGS sequence"/>
</dbReference>
<dbReference type="EMBL" id="JAJSOF020000033">
    <property type="protein sequence ID" value="KAJ4429840.1"/>
    <property type="molecule type" value="Genomic_DNA"/>
</dbReference>
<proteinExistence type="predicted"/>
<reference evidence="1 2" key="1">
    <citation type="journal article" date="2022" name="Allergy">
        <title>Genome assembly and annotation of Periplaneta americana reveal a comprehensive cockroach allergen profile.</title>
        <authorList>
            <person name="Wang L."/>
            <person name="Xiong Q."/>
            <person name="Saelim N."/>
            <person name="Wang L."/>
            <person name="Nong W."/>
            <person name="Wan A.T."/>
            <person name="Shi M."/>
            <person name="Liu X."/>
            <person name="Cao Q."/>
            <person name="Hui J.H.L."/>
            <person name="Sookrung N."/>
            <person name="Leung T.F."/>
            <person name="Tungtrongchitr A."/>
            <person name="Tsui S.K.W."/>
        </authorList>
    </citation>
    <scope>NUCLEOTIDE SEQUENCE [LARGE SCALE GENOMIC DNA]</scope>
    <source>
        <strain evidence="1">PWHHKU_190912</strain>
    </source>
</reference>
<accession>A0ABQ8S7X4</accession>
<comment type="caution">
    <text evidence="1">The sequence shown here is derived from an EMBL/GenBank/DDBJ whole genome shotgun (WGS) entry which is preliminary data.</text>
</comment>
<keyword evidence="2" id="KW-1185">Reference proteome</keyword>
<evidence type="ECO:0000313" key="2">
    <source>
        <dbReference type="Proteomes" id="UP001148838"/>
    </source>
</evidence>